<gene>
    <name evidence="2" type="ORF">HNQ92_004890</name>
</gene>
<organism evidence="2 3">
    <name type="scientific">Rhabdobacter roseus</name>
    <dbReference type="NCBI Taxonomy" id="1655419"/>
    <lineage>
        <taxon>Bacteria</taxon>
        <taxon>Pseudomonadati</taxon>
        <taxon>Bacteroidota</taxon>
        <taxon>Cytophagia</taxon>
        <taxon>Cytophagales</taxon>
        <taxon>Cytophagaceae</taxon>
        <taxon>Rhabdobacter</taxon>
    </lineage>
</organism>
<keyword evidence="3" id="KW-1185">Reference proteome</keyword>
<name>A0A840U4H5_9BACT</name>
<evidence type="ECO:0000313" key="2">
    <source>
        <dbReference type="EMBL" id="MBB5286729.1"/>
    </source>
</evidence>
<sequence length="70" mass="7799">MFHESRVRVKLTILNALLMLLAGLVLVITGAFLKLRESPLSNPTVFSGLAVDFLGAILLVLGLHRRRRNF</sequence>
<keyword evidence="1" id="KW-1133">Transmembrane helix</keyword>
<evidence type="ECO:0000256" key="1">
    <source>
        <dbReference type="SAM" id="Phobius"/>
    </source>
</evidence>
<protein>
    <submittedName>
        <fullName evidence="2">Putative YccA/Bax inhibitor family protein</fullName>
    </submittedName>
</protein>
<comment type="caution">
    <text evidence="2">The sequence shown here is derived from an EMBL/GenBank/DDBJ whole genome shotgun (WGS) entry which is preliminary data.</text>
</comment>
<evidence type="ECO:0000313" key="3">
    <source>
        <dbReference type="Proteomes" id="UP000557307"/>
    </source>
</evidence>
<reference evidence="2 3" key="1">
    <citation type="submission" date="2020-08" db="EMBL/GenBank/DDBJ databases">
        <title>Genomic Encyclopedia of Type Strains, Phase IV (KMG-IV): sequencing the most valuable type-strain genomes for metagenomic binning, comparative biology and taxonomic classification.</title>
        <authorList>
            <person name="Goeker M."/>
        </authorList>
    </citation>
    <scope>NUCLEOTIDE SEQUENCE [LARGE SCALE GENOMIC DNA]</scope>
    <source>
        <strain evidence="2 3">DSM 105074</strain>
    </source>
</reference>
<feature type="transmembrane region" description="Helical" evidence="1">
    <location>
        <begin position="12"/>
        <end position="33"/>
    </location>
</feature>
<dbReference type="Proteomes" id="UP000557307">
    <property type="component" value="Unassembled WGS sequence"/>
</dbReference>
<keyword evidence="1" id="KW-0472">Membrane</keyword>
<accession>A0A840U4H5</accession>
<feature type="transmembrane region" description="Helical" evidence="1">
    <location>
        <begin position="45"/>
        <end position="63"/>
    </location>
</feature>
<dbReference type="AlphaFoldDB" id="A0A840U4H5"/>
<keyword evidence="1" id="KW-0812">Transmembrane</keyword>
<proteinExistence type="predicted"/>
<dbReference type="RefSeq" id="WP_184178143.1">
    <property type="nucleotide sequence ID" value="NZ_JACHGF010000011.1"/>
</dbReference>
<dbReference type="EMBL" id="JACHGF010000011">
    <property type="protein sequence ID" value="MBB5286729.1"/>
    <property type="molecule type" value="Genomic_DNA"/>
</dbReference>